<dbReference type="AlphaFoldDB" id="A0A1G8YMG9"/>
<keyword evidence="2" id="KW-0472">Membrane</keyword>
<evidence type="ECO:0000256" key="1">
    <source>
        <dbReference type="SAM" id="Coils"/>
    </source>
</evidence>
<evidence type="ECO:0008006" key="6">
    <source>
        <dbReference type="Google" id="ProtNLM"/>
    </source>
</evidence>
<evidence type="ECO:0000313" key="4">
    <source>
        <dbReference type="EMBL" id="SDK03325.1"/>
    </source>
</evidence>
<gene>
    <name evidence="4" type="ORF">SAMN05216186_10432</name>
</gene>
<proteinExistence type="predicted"/>
<dbReference type="RefSeq" id="WP_084334394.1">
    <property type="nucleotide sequence ID" value="NZ_CBKZNZ010000039.1"/>
</dbReference>
<evidence type="ECO:0000256" key="3">
    <source>
        <dbReference type="SAM" id="SignalP"/>
    </source>
</evidence>
<keyword evidence="2" id="KW-0812">Transmembrane</keyword>
<keyword evidence="5" id="KW-1185">Reference proteome</keyword>
<feature type="signal peptide" evidence="3">
    <location>
        <begin position="1"/>
        <end position="21"/>
    </location>
</feature>
<evidence type="ECO:0000313" key="5">
    <source>
        <dbReference type="Proteomes" id="UP000198706"/>
    </source>
</evidence>
<keyword evidence="1" id="KW-0175">Coiled coil</keyword>
<keyword evidence="2" id="KW-1133">Transmembrane helix</keyword>
<organism evidence="4 5">
    <name type="scientific">Pseudomonas indica</name>
    <dbReference type="NCBI Taxonomy" id="137658"/>
    <lineage>
        <taxon>Bacteria</taxon>
        <taxon>Pseudomonadati</taxon>
        <taxon>Pseudomonadota</taxon>
        <taxon>Gammaproteobacteria</taxon>
        <taxon>Pseudomonadales</taxon>
        <taxon>Pseudomonadaceae</taxon>
        <taxon>Pseudomonas</taxon>
    </lineage>
</organism>
<feature type="chain" id="PRO_5011770246" description="Translation initiation factor 2" evidence="3">
    <location>
        <begin position="22"/>
        <end position="136"/>
    </location>
</feature>
<feature type="coiled-coil region" evidence="1">
    <location>
        <begin position="38"/>
        <end position="94"/>
    </location>
</feature>
<evidence type="ECO:0000256" key="2">
    <source>
        <dbReference type="SAM" id="Phobius"/>
    </source>
</evidence>
<sequence>MRHASLSVSFALLLGSPLLWAEETPPAPAASNPPLAAATAAEALVDELEQRLAESERLRQELEATISERESSQLARLRQENQRLRLQLKEAQAQQPPPLLDERQRWLAIGGGIALGGVILGALLRGRRRSRREWIN</sequence>
<dbReference type="Proteomes" id="UP000198706">
    <property type="component" value="Unassembled WGS sequence"/>
</dbReference>
<name>A0A1G8YMG9_9PSED</name>
<reference evidence="4 5" key="1">
    <citation type="submission" date="2016-10" db="EMBL/GenBank/DDBJ databases">
        <authorList>
            <person name="de Groot N.N."/>
        </authorList>
    </citation>
    <scope>NUCLEOTIDE SEQUENCE [LARGE SCALE GENOMIC DNA]</scope>
    <source>
        <strain evidence="4 5">JCM 21544</strain>
    </source>
</reference>
<dbReference type="EMBL" id="FNFD01000004">
    <property type="protein sequence ID" value="SDK03325.1"/>
    <property type="molecule type" value="Genomic_DNA"/>
</dbReference>
<accession>A0A1G8YMG9</accession>
<feature type="transmembrane region" description="Helical" evidence="2">
    <location>
        <begin position="106"/>
        <end position="124"/>
    </location>
</feature>
<keyword evidence="3" id="KW-0732">Signal</keyword>
<dbReference type="STRING" id="137658.SAMN05216186_10432"/>
<protein>
    <recommendedName>
        <fullName evidence="6">Translation initiation factor 2</fullName>
    </recommendedName>
</protein>